<dbReference type="AlphaFoldDB" id="A0A849STA2"/>
<dbReference type="GO" id="GO:0005886">
    <property type="term" value="C:plasma membrane"/>
    <property type="evidence" value="ECO:0007669"/>
    <property type="project" value="UniProtKB-SubCell"/>
</dbReference>
<protein>
    <submittedName>
        <fullName evidence="9">Zinc-ribbon domain-containing protein</fullName>
    </submittedName>
</protein>
<evidence type="ECO:0000256" key="2">
    <source>
        <dbReference type="ARBA" id="ARBA00022475"/>
    </source>
</evidence>
<feature type="domain" description="Zinc-ribbon" evidence="8">
    <location>
        <begin position="2"/>
        <end position="24"/>
    </location>
</feature>
<dbReference type="InterPro" id="IPR026870">
    <property type="entry name" value="Zinc_ribbon_dom"/>
</dbReference>
<dbReference type="Pfam" id="PF06271">
    <property type="entry name" value="RDD"/>
    <property type="match status" value="1"/>
</dbReference>
<sequence>MFCSRCGREVQPNAIYCSNCGAALAPTGAPIMAAEPFAAVQPVVTAEPLATSPRYAGFWRRFFALWVDSLLLCVLQLPVSLTIGQDLPFLFGSNGLPDFDALTASIGALALTNACTLLISWLYYALLESSATQATLGKLLLGVRVTDLEGRRIGFGRASLRWLARFVSNLTFGIGYVMAAFTSRRQTLHDLMTNTLVVKGRP</sequence>
<gene>
    <name evidence="9" type="ORF">HOP12_14215</name>
</gene>
<feature type="transmembrane region" description="Helical" evidence="6">
    <location>
        <begin position="62"/>
        <end position="81"/>
    </location>
</feature>
<feature type="transmembrane region" description="Helical" evidence="6">
    <location>
        <begin position="101"/>
        <end position="124"/>
    </location>
</feature>
<keyword evidence="3 6" id="KW-0812">Transmembrane</keyword>
<evidence type="ECO:0000256" key="5">
    <source>
        <dbReference type="ARBA" id="ARBA00023136"/>
    </source>
</evidence>
<evidence type="ECO:0000259" key="8">
    <source>
        <dbReference type="Pfam" id="PF13240"/>
    </source>
</evidence>
<proteinExistence type="predicted"/>
<accession>A0A849STA2</accession>
<dbReference type="PANTHER" id="PTHR36115:SF6">
    <property type="entry name" value="PROLINE-RICH ANTIGEN HOMOLOG"/>
    <property type="match status" value="1"/>
</dbReference>
<evidence type="ECO:0000256" key="1">
    <source>
        <dbReference type="ARBA" id="ARBA00004651"/>
    </source>
</evidence>
<keyword evidence="4 6" id="KW-1133">Transmembrane helix</keyword>
<evidence type="ECO:0000313" key="9">
    <source>
        <dbReference type="EMBL" id="NOT35295.1"/>
    </source>
</evidence>
<evidence type="ECO:0000256" key="6">
    <source>
        <dbReference type="SAM" id="Phobius"/>
    </source>
</evidence>
<keyword evidence="5 6" id="KW-0472">Membrane</keyword>
<keyword evidence="2" id="KW-1003">Cell membrane</keyword>
<dbReference type="Proteomes" id="UP000580839">
    <property type="component" value="Unassembled WGS sequence"/>
</dbReference>
<evidence type="ECO:0000259" key="7">
    <source>
        <dbReference type="Pfam" id="PF06271"/>
    </source>
</evidence>
<dbReference type="InterPro" id="IPR010432">
    <property type="entry name" value="RDD"/>
</dbReference>
<feature type="domain" description="RDD" evidence="7">
    <location>
        <begin position="55"/>
        <end position="194"/>
    </location>
</feature>
<dbReference type="InterPro" id="IPR051791">
    <property type="entry name" value="Pra-immunoreactive"/>
</dbReference>
<dbReference type="EMBL" id="JABFRW010000186">
    <property type="protein sequence ID" value="NOT35295.1"/>
    <property type="molecule type" value="Genomic_DNA"/>
</dbReference>
<dbReference type="Pfam" id="PF13240">
    <property type="entry name" value="Zn_Ribbon_1"/>
    <property type="match status" value="1"/>
</dbReference>
<dbReference type="PANTHER" id="PTHR36115">
    <property type="entry name" value="PROLINE-RICH ANTIGEN HOMOLOG-RELATED"/>
    <property type="match status" value="1"/>
</dbReference>
<reference evidence="9 10" key="1">
    <citation type="submission" date="2020-04" db="EMBL/GenBank/DDBJ databases">
        <title>Metagenomic profiling of ammonia- and methane-oxidizing microorganisms in a Dutch drinking water treatment plant.</title>
        <authorList>
            <person name="Poghosyan L."/>
            <person name="Leucker S."/>
        </authorList>
    </citation>
    <scope>NUCLEOTIDE SEQUENCE [LARGE SCALE GENOMIC DNA]</scope>
    <source>
        <strain evidence="9">S-RSF-IL-03</strain>
    </source>
</reference>
<evidence type="ECO:0000256" key="4">
    <source>
        <dbReference type="ARBA" id="ARBA00022989"/>
    </source>
</evidence>
<comment type="caution">
    <text evidence="9">The sequence shown here is derived from an EMBL/GenBank/DDBJ whole genome shotgun (WGS) entry which is preliminary data.</text>
</comment>
<evidence type="ECO:0000256" key="3">
    <source>
        <dbReference type="ARBA" id="ARBA00022692"/>
    </source>
</evidence>
<evidence type="ECO:0000313" key="10">
    <source>
        <dbReference type="Proteomes" id="UP000580839"/>
    </source>
</evidence>
<feature type="transmembrane region" description="Helical" evidence="6">
    <location>
        <begin position="162"/>
        <end position="182"/>
    </location>
</feature>
<organism evidence="9 10">
    <name type="scientific">Eiseniibacteriota bacterium</name>
    <dbReference type="NCBI Taxonomy" id="2212470"/>
    <lineage>
        <taxon>Bacteria</taxon>
        <taxon>Candidatus Eiseniibacteriota</taxon>
    </lineage>
</organism>
<comment type="subcellular location">
    <subcellularLocation>
        <location evidence="1">Cell membrane</location>
        <topology evidence="1">Multi-pass membrane protein</topology>
    </subcellularLocation>
</comment>
<name>A0A849STA2_UNCEI</name>